<reference evidence="1" key="1">
    <citation type="journal article" date="2021" name="New Phytol.">
        <title>Evolutionary innovations through gain and loss of genes in the ectomycorrhizal Boletales.</title>
        <authorList>
            <person name="Wu G."/>
            <person name="Miyauchi S."/>
            <person name="Morin E."/>
            <person name="Kuo A."/>
            <person name="Drula E."/>
            <person name="Varga T."/>
            <person name="Kohler A."/>
            <person name="Feng B."/>
            <person name="Cao Y."/>
            <person name="Lipzen A."/>
            <person name="Daum C."/>
            <person name="Hundley H."/>
            <person name="Pangilinan J."/>
            <person name="Johnson J."/>
            <person name="Barry K."/>
            <person name="LaButti K."/>
            <person name="Ng V."/>
            <person name="Ahrendt S."/>
            <person name="Min B."/>
            <person name="Choi I.G."/>
            <person name="Park H."/>
            <person name="Plett J.M."/>
            <person name="Magnuson J."/>
            <person name="Spatafora J.W."/>
            <person name="Nagy L.G."/>
            <person name="Henrissat B."/>
            <person name="Grigoriev I.V."/>
            <person name="Yang Z.L."/>
            <person name="Xu J."/>
            <person name="Martin F.M."/>
        </authorList>
    </citation>
    <scope>NUCLEOTIDE SEQUENCE</scope>
    <source>
        <strain evidence="1">KUC20120723A-06</strain>
    </source>
</reference>
<evidence type="ECO:0000313" key="2">
    <source>
        <dbReference type="Proteomes" id="UP000790709"/>
    </source>
</evidence>
<evidence type="ECO:0000313" key="1">
    <source>
        <dbReference type="EMBL" id="KAH7924417.1"/>
    </source>
</evidence>
<keyword evidence="2" id="KW-1185">Reference proteome</keyword>
<organism evidence="1 2">
    <name type="scientific">Leucogyrophana mollusca</name>
    <dbReference type="NCBI Taxonomy" id="85980"/>
    <lineage>
        <taxon>Eukaryota</taxon>
        <taxon>Fungi</taxon>
        <taxon>Dikarya</taxon>
        <taxon>Basidiomycota</taxon>
        <taxon>Agaricomycotina</taxon>
        <taxon>Agaricomycetes</taxon>
        <taxon>Agaricomycetidae</taxon>
        <taxon>Boletales</taxon>
        <taxon>Boletales incertae sedis</taxon>
        <taxon>Leucogyrophana</taxon>
    </lineage>
</organism>
<accession>A0ACB8BFZ3</accession>
<proteinExistence type="predicted"/>
<protein>
    <submittedName>
        <fullName evidence="1">BAR-domain-containing protein</fullName>
    </submittedName>
</protein>
<sequence length="685" mass="76311">MAGRQLGKFRQWAGEKISSRDKTVVADEFKEIEQDIELRKEGIVRLQAASEDYHHALSKKKESSAVQESEKLMPLDTLGIVMITHGEEFGEDSAFGTSLVKLGRAHCKIATIQEAYALTFQDTFVSSCQSYLQDIKDYEHQRKKLESRRLSYDAAISKLEKIKSSKKEKEKERREAEDELQSARLRYEETSEDVRARMQAIQENEIQQLRELTMFLDLELNFVRQYHEVLQDVKSSWCTESILTKFENSRANSRTHVFPRPADDSQLTSLRSKRSTLSTSSTAAASSIDSDEEPAPKQQSRRKSDAESKSTSRPASRASRKRSDSNVTASASEAAKIDKSKRMSVTGWASGAVSTITGRGKKDRDNFAALSNDDDGQETTKILDSPRPPSSRSISKKSPSIKSKDIGNDSSPKVPTQILKPPSLQDKKVVRALYDFSGSSDELSFRAGDEITVISEVLDDWWLGVLDGGRKGLFPLTYTEVITKSPGQTSLRQSGRGGHSSQSSEDDLHHPGFSHDDSDDDVEQLLRGRPLTSGHSLSGYGFDTESITSTVAEEEEEARLMPAKPADDEFVHRPPRSTSPQVLLPSITSKRSNPEIATKRPPPPPPPRRSTNTLAAPPLPERTRRSQSNSPLPKPSSTPASSFSSTQGPDVSPFDSLMDVSTHCTEFRQHPYERRGLCNNCFRMH</sequence>
<gene>
    <name evidence="1" type="ORF">BV22DRAFT_1035164</name>
</gene>
<dbReference type="Proteomes" id="UP000790709">
    <property type="component" value="Unassembled WGS sequence"/>
</dbReference>
<comment type="caution">
    <text evidence="1">The sequence shown here is derived from an EMBL/GenBank/DDBJ whole genome shotgun (WGS) entry which is preliminary data.</text>
</comment>
<dbReference type="EMBL" id="MU266425">
    <property type="protein sequence ID" value="KAH7924417.1"/>
    <property type="molecule type" value="Genomic_DNA"/>
</dbReference>
<name>A0ACB8BFZ3_9AGAM</name>